<gene>
    <name evidence="4" type="ORF">ABNE31_14315</name>
</gene>
<evidence type="ECO:0000313" key="4">
    <source>
        <dbReference type="EMBL" id="XBQ22769.1"/>
    </source>
</evidence>
<dbReference type="InterPro" id="IPR035992">
    <property type="entry name" value="Ricin_B-like_lectins"/>
</dbReference>
<dbReference type="AlphaFoldDB" id="A0AAU7MX14"/>
<evidence type="ECO:0000259" key="3">
    <source>
        <dbReference type="Pfam" id="PF18962"/>
    </source>
</evidence>
<feature type="compositionally biased region" description="Polar residues" evidence="2">
    <location>
        <begin position="358"/>
        <end position="373"/>
    </location>
</feature>
<feature type="region of interest" description="Disordered" evidence="2">
    <location>
        <begin position="358"/>
        <end position="377"/>
    </location>
</feature>
<sequence>MRLLSNSAPQNGISWEFVPSSEPGWYNIFTESGEVLQLTNIPDTLGSVTGKALRTTDITSDGSWKRFRLVQAPNGKVFIENQQFNSYIRATNIEQDTNLPAYFVHGADNTNTGVWTQWTITSQQVEECSIVPHFQINGGVWQDSITTINATLGDTVLLGPESNEFGDVGGNWNWVGPNGFSASTREITLNNIQLHQAGTYTVSNSDQNGCTSTLDFMIAVTGFTDEYYIDNVGLNLRLKSNGTDTGAIATNTGDMEERTHWNLVDAGNGKYFIESSPSGKRLRCNNANGNDTGSVDLVANTYSGSWVQWELIPIGSYYFIENEFHGARLRANSNQEIVVGTIASSGLWVQWELNGTGTGTSAKSTQSSLSPKSEPTAESEVFNTESLSNPNLSMAIFPNPVNASFTIKFNKKDEGNLFIYNPSGQLVYAQKYNGDTIDIDNGAKFKSGLYFVKCVSATGEVNDRRILVK</sequence>
<dbReference type="EMBL" id="CP157804">
    <property type="protein sequence ID" value="XBQ22769.1"/>
    <property type="molecule type" value="Genomic_DNA"/>
</dbReference>
<dbReference type="KEGG" id="fld:ABNE31_14315"/>
<dbReference type="RefSeq" id="WP_349351598.1">
    <property type="nucleotide sequence ID" value="NZ_CP157804.1"/>
</dbReference>
<dbReference type="Pfam" id="PF18962">
    <property type="entry name" value="Por_Secre_tail"/>
    <property type="match status" value="1"/>
</dbReference>
<proteinExistence type="predicted"/>
<keyword evidence="1" id="KW-0732">Signal</keyword>
<reference evidence="4" key="1">
    <citation type="submission" date="2024-05" db="EMBL/GenBank/DDBJ databases">
        <title>Draft Genome Sequences of Flagellimonas sp. MMG031 and Marinobacter sp. MMG032 Isolated from the dinoflagellate Symbiodinium pilosum.</title>
        <authorList>
            <person name="Shikuma N.J."/>
            <person name="Farrell M.V."/>
        </authorList>
    </citation>
    <scope>NUCLEOTIDE SEQUENCE</scope>
    <source>
        <strain evidence="4">MMG031</strain>
    </source>
</reference>
<name>A0AAU7MX14_9FLAO</name>
<dbReference type="NCBIfam" id="TIGR04183">
    <property type="entry name" value="Por_Secre_tail"/>
    <property type="match status" value="1"/>
</dbReference>
<evidence type="ECO:0000256" key="1">
    <source>
        <dbReference type="ARBA" id="ARBA00022729"/>
    </source>
</evidence>
<evidence type="ECO:0000256" key="2">
    <source>
        <dbReference type="SAM" id="MobiDB-lite"/>
    </source>
</evidence>
<dbReference type="Gene3D" id="2.60.40.10">
    <property type="entry name" value="Immunoglobulins"/>
    <property type="match status" value="1"/>
</dbReference>
<protein>
    <submittedName>
        <fullName evidence="4">T9SS type A sorting domain-containing protein</fullName>
    </submittedName>
</protein>
<dbReference type="InterPro" id="IPR013783">
    <property type="entry name" value="Ig-like_fold"/>
</dbReference>
<organism evidence="4">
    <name type="scientific">Flagellimonas sp. MMG031</name>
    <dbReference type="NCBI Taxonomy" id="3158549"/>
    <lineage>
        <taxon>Bacteria</taxon>
        <taxon>Pseudomonadati</taxon>
        <taxon>Bacteroidota</taxon>
        <taxon>Flavobacteriia</taxon>
        <taxon>Flavobacteriales</taxon>
        <taxon>Flavobacteriaceae</taxon>
        <taxon>Flagellimonas</taxon>
    </lineage>
</organism>
<dbReference type="Gene3D" id="2.80.10.50">
    <property type="match status" value="1"/>
</dbReference>
<accession>A0AAU7MX14</accession>
<feature type="domain" description="Secretion system C-terminal sorting" evidence="3">
    <location>
        <begin position="396"/>
        <end position="466"/>
    </location>
</feature>
<dbReference type="InterPro" id="IPR026444">
    <property type="entry name" value="Secre_tail"/>
</dbReference>
<dbReference type="SUPFAM" id="SSF50370">
    <property type="entry name" value="Ricin B-like lectins"/>
    <property type="match status" value="1"/>
</dbReference>